<dbReference type="Pfam" id="PF01973">
    <property type="entry name" value="MptE-like"/>
    <property type="match status" value="1"/>
</dbReference>
<feature type="coiled-coil region" evidence="1">
    <location>
        <begin position="492"/>
        <end position="519"/>
    </location>
</feature>
<evidence type="ECO:0000259" key="2">
    <source>
        <dbReference type="Pfam" id="PF01973"/>
    </source>
</evidence>
<dbReference type="EMBL" id="QRID01000007">
    <property type="protein sequence ID" value="RHG28599.1"/>
    <property type="molecule type" value="Genomic_DNA"/>
</dbReference>
<gene>
    <name evidence="3" type="ORF">DW264_09100</name>
</gene>
<feature type="domain" description="6-hydroxymethylpterin diphosphokinase MptE-like" evidence="2">
    <location>
        <begin position="225"/>
        <end position="383"/>
    </location>
</feature>
<dbReference type="GeneID" id="61434944"/>
<accession>A0A3R6GXY9</accession>
<organism evidence="3 4">
    <name type="scientific">Roseburia intestinalis</name>
    <dbReference type="NCBI Taxonomy" id="166486"/>
    <lineage>
        <taxon>Bacteria</taxon>
        <taxon>Bacillati</taxon>
        <taxon>Bacillota</taxon>
        <taxon>Clostridia</taxon>
        <taxon>Lachnospirales</taxon>
        <taxon>Lachnospiraceae</taxon>
        <taxon>Roseburia</taxon>
    </lineage>
</organism>
<protein>
    <submittedName>
        <fullName evidence="3">DUF115 domain-containing protein</fullName>
    </submittedName>
</protein>
<name>A0A3R6GXY9_9FIRM</name>
<sequence length="614" mass="70988">MGIFEKNIAALKKKNEKIAGAVTNIDWNEANQWISVKTASNGSEIVAVCIDNYEWYLNSRLNPEEAADIYWERYPIRLYGTYFVFGFGDGRHVRRLIECCGDTNRIIICVPDLVVFGVVCHYFDIEDLIQNQTLDFYFPEVAEGEVENILSGVIEYTKMKLIDFCILPGYDVRYADGCKKFIDSVIEKIQNEIVNKSTHLGFNRMIPRHVLFHMKKMIGQCNLEQVNQKLEKFELKNIPAIIVSAGPSLDKNVGELKRAQGKSFIIVVDAALRTVLRNGIRPDMVCTIDPESPDRFFENLNLDGLLWSCSRITRPDVIRQFAGKIFYNGYYWGKWNQRMSEELGYMFPILSVGGSVTSEAFQIASYLGFRKIILVGQDMAFTNGISHTEGIEKAFGDNDEYIQSRTLMDVEGIDGKILKTDFQMWCYKRWFEKLFMTNEGKYQIVNATEGGANIVGAQNRTLRETIEEWCKDEIDIYGTIQKIECPFSENQQKKMLLQLKEVKKELEKFEEIIKVVIVKQEDLLEQMQNSTQGKHDEAMQLRELLELNEKLREMPVQELVVLYAQEAEYQMGDEVFQENLEPKDLVQKSTELLRGYQKAIPLLREDIEDYIMKD</sequence>
<dbReference type="PANTHER" id="PTHR41786:SF1">
    <property type="entry name" value="6-HYDROXYMETHYLPTERIN DIPHOSPHOKINASE MPTE-LIKE DOMAIN-CONTAINING PROTEIN"/>
    <property type="match status" value="1"/>
</dbReference>
<dbReference type="PANTHER" id="PTHR41786">
    <property type="entry name" value="MOTILITY ACCESSORY FACTOR MAF"/>
    <property type="match status" value="1"/>
</dbReference>
<evidence type="ECO:0000313" key="4">
    <source>
        <dbReference type="Proteomes" id="UP000284051"/>
    </source>
</evidence>
<evidence type="ECO:0000256" key="1">
    <source>
        <dbReference type="SAM" id="Coils"/>
    </source>
</evidence>
<reference evidence="3 4" key="1">
    <citation type="submission" date="2018-08" db="EMBL/GenBank/DDBJ databases">
        <title>A genome reference for cultivated species of the human gut microbiota.</title>
        <authorList>
            <person name="Zou Y."/>
            <person name="Xue W."/>
            <person name="Luo G."/>
        </authorList>
    </citation>
    <scope>NUCLEOTIDE SEQUENCE [LARGE SCALE GENOMIC DNA]</scope>
    <source>
        <strain evidence="3 4">AM22-21LB</strain>
    </source>
</reference>
<dbReference type="RefSeq" id="WP_006857362.1">
    <property type="nucleotide sequence ID" value="NZ_CP097279.1"/>
</dbReference>
<evidence type="ECO:0000313" key="3">
    <source>
        <dbReference type="EMBL" id="RHG28599.1"/>
    </source>
</evidence>
<dbReference type="InterPro" id="IPR002826">
    <property type="entry name" value="MptE-like"/>
</dbReference>
<proteinExistence type="predicted"/>
<dbReference type="AlphaFoldDB" id="A0A3R6GXY9"/>
<dbReference type="Proteomes" id="UP000284051">
    <property type="component" value="Unassembled WGS sequence"/>
</dbReference>
<keyword evidence="1" id="KW-0175">Coiled coil</keyword>
<comment type="caution">
    <text evidence="3">The sequence shown here is derived from an EMBL/GenBank/DDBJ whole genome shotgun (WGS) entry which is preliminary data.</text>
</comment>